<dbReference type="Pfam" id="PF03692">
    <property type="entry name" value="CxxCxxCC"/>
    <property type="match status" value="1"/>
</dbReference>
<sequence>MQRLRELSRRVEAVYGEIATTFSAYQQQRGLNCRSGCGECCLQPTIEATVLEMLPLALHLFDQGKAEQTLTQLEELTEPQGCFFYQKLSFDGKQGQCSVYQQRPAICRLFGAAGYRDKLGKTSLSVCKVIKTDQALAYQDTLIALESDPPPMMIMAKEQVNELDYELGKQHLPINAALQQALEKVLFKAWYSGLNDDQQIA</sequence>
<gene>
    <name evidence="1" type="ORF">HRH59_11680</name>
</gene>
<organism evidence="1 2">
    <name type="scientific">Rheinheimera lutimaris</name>
    <dbReference type="NCBI Taxonomy" id="2740584"/>
    <lineage>
        <taxon>Bacteria</taxon>
        <taxon>Pseudomonadati</taxon>
        <taxon>Pseudomonadota</taxon>
        <taxon>Gammaproteobacteria</taxon>
        <taxon>Chromatiales</taxon>
        <taxon>Chromatiaceae</taxon>
        <taxon>Rheinheimera</taxon>
    </lineage>
</organism>
<dbReference type="RefSeq" id="WP_173501444.1">
    <property type="nucleotide sequence ID" value="NZ_JABSOD010000010.1"/>
</dbReference>
<evidence type="ECO:0000313" key="2">
    <source>
        <dbReference type="Proteomes" id="UP000523161"/>
    </source>
</evidence>
<proteinExistence type="predicted"/>
<protein>
    <submittedName>
        <fullName evidence="1">YkgJ family cysteine cluster protein</fullName>
    </submittedName>
</protein>
<dbReference type="EMBL" id="JABSOD010000010">
    <property type="protein sequence ID" value="NRQ43204.1"/>
    <property type="molecule type" value="Genomic_DNA"/>
</dbReference>
<dbReference type="InterPro" id="IPR005358">
    <property type="entry name" value="Puta_zinc/iron-chelating_dom"/>
</dbReference>
<evidence type="ECO:0000313" key="1">
    <source>
        <dbReference type="EMBL" id="NRQ43204.1"/>
    </source>
</evidence>
<dbReference type="Proteomes" id="UP000523161">
    <property type="component" value="Unassembled WGS sequence"/>
</dbReference>
<dbReference type="AlphaFoldDB" id="A0A7Y5ARY7"/>
<reference evidence="1 2" key="1">
    <citation type="submission" date="2020-06" db="EMBL/GenBank/DDBJ databases">
        <title>Rheinheimera sp. nov., a marine bacterium isolated from coastal.</title>
        <authorList>
            <person name="Yu Q."/>
            <person name="Qi Y."/>
            <person name="Pu J."/>
        </authorList>
    </citation>
    <scope>NUCLEOTIDE SEQUENCE [LARGE SCALE GENOMIC DNA]</scope>
    <source>
        <strain evidence="1 2">YQF-2</strain>
    </source>
</reference>
<comment type="caution">
    <text evidence="1">The sequence shown here is derived from an EMBL/GenBank/DDBJ whole genome shotgun (WGS) entry which is preliminary data.</text>
</comment>
<keyword evidence="2" id="KW-1185">Reference proteome</keyword>
<name>A0A7Y5ARY7_9GAMM</name>
<accession>A0A7Y5ARY7</accession>